<evidence type="ECO:0000259" key="2">
    <source>
        <dbReference type="PROSITE" id="PS51272"/>
    </source>
</evidence>
<dbReference type="PROSITE" id="PS51272">
    <property type="entry name" value="SLH"/>
    <property type="match status" value="3"/>
</dbReference>
<dbReference type="EMBL" id="JAWJZB010000004">
    <property type="protein sequence ID" value="MDV5088122.1"/>
    <property type="molecule type" value="Genomic_DNA"/>
</dbReference>
<protein>
    <submittedName>
        <fullName evidence="3">S-layer homology domain-containing protein</fullName>
    </submittedName>
</protein>
<dbReference type="PANTHER" id="PTHR43308">
    <property type="entry name" value="OUTER MEMBRANE PROTEIN ALPHA-RELATED"/>
    <property type="match status" value="1"/>
</dbReference>
<keyword evidence="1" id="KW-0732">Signal</keyword>
<dbReference type="PANTHER" id="PTHR43308:SF5">
    <property type="entry name" value="S-LAYER PROTEIN _ PEPTIDOGLYCAN ENDO-BETA-N-ACETYLGLUCOSAMINIDASE"/>
    <property type="match status" value="1"/>
</dbReference>
<feature type="chain" id="PRO_5045411269" evidence="1">
    <location>
        <begin position="27"/>
        <end position="404"/>
    </location>
</feature>
<feature type="signal peptide" evidence="1">
    <location>
        <begin position="1"/>
        <end position="26"/>
    </location>
</feature>
<feature type="domain" description="SLH" evidence="2">
    <location>
        <begin position="49"/>
        <end position="112"/>
    </location>
</feature>
<dbReference type="Proteomes" id="UP001272515">
    <property type="component" value="Unassembled WGS sequence"/>
</dbReference>
<evidence type="ECO:0000313" key="4">
    <source>
        <dbReference type="Proteomes" id="UP001272515"/>
    </source>
</evidence>
<proteinExistence type="predicted"/>
<feature type="domain" description="SLH" evidence="2">
    <location>
        <begin position="178"/>
        <end position="241"/>
    </location>
</feature>
<comment type="caution">
    <text evidence="3">The sequence shown here is derived from an EMBL/GenBank/DDBJ whole genome shotgun (WGS) entry which is preliminary data.</text>
</comment>
<dbReference type="RefSeq" id="WP_295193891.1">
    <property type="nucleotide sequence ID" value="NZ_JAWJZA010000002.1"/>
</dbReference>
<sequence>MKLYSYKTAAILCTLGLLGSTSIAIGAQVGSYGDIKTTLTPNHSIQDVRPYIFSDVPADFWAATSIAVMTKEHAINGYSDGTFKPDQPLTREEAAALFANIIGDTPTVMLSSSFNDITSDRWSALAIESVAQKNIISGYGDNTYHPEKYMSRQEFAVVADNYLHYLGYTTDDPTILDDYAYGDQKFVAPWAQDAVRELASFGFLMYDKHSLFNPEKYITRAEATEITFRMTHTEQALAFQNTLYKQKTENNAVTMINKALGYDGDFTKFRNNGAMFWNNEKLYITATNTKDVKKLTDALSGDSVLSKTAVVSQGKHTQAYFDELQNQATDLYSSLEPNGKVLSVVPDLTASTLTITVDELSSNTESVVTKQFNKQVLIQLPPMDQSKWSQPIHFPLNRGVDLLK</sequence>
<name>A0ABU3Z866_9FIRM</name>
<keyword evidence="4" id="KW-1185">Reference proteome</keyword>
<evidence type="ECO:0000256" key="1">
    <source>
        <dbReference type="SAM" id="SignalP"/>
    </source>
</evidence>
<gene>
    <name evidence="3" type="ORF">RVY80_04570</name>
</gene>
<evidence type="ECO:0000313" key="3">
    <source>
        <dbReference type="EMBL" id="MDV5088122.1"/>
    </source>
</evidence>
<accession>A0ABU3Z866</accession>
<feature type="domain" description="SLH" evidence="2">
    <location>
        <begin position="113"/>
        <end position="173"/>
    </location>
</feature>
<reference evidence="3 4" key="1">
    <citation type="submission" date="2023-10" db="EMBL/GenBank/DDBJ databases">
        <title>Veillonella sp. nov., isolated from a pig farm feces dump.</title>
        <authorList>
            <person name="Chang Y.-H."/>
        </authorList>
    </citation>
    <scope>NUCLEOTIDE SEQUENCE [LARGE SCALE GENOMIC DNA]</scope>
    <source>
        <strain evidence="3 4">YH-vei2233</strain>
    </source>
</reference>
<organism evidence="3 4">
    <name type="scientific">Veillonella absiana</name>
    <dbReference type="NCBI Taxonomy" id="3079305"/>
    <lineage>
        <taxon>Bacteria</taxon>
        <taxon>Bacillati</taxon>
        <taxon>Bacillota</taxon>
        <taxon>Negativicutes</taxon>
        <taxon>Veillonellales</taxon>
        <taxon>Veillonellaceae</taxon>
        <taxon>Veillonella</taxon>
    </lineage>
</organism>
<dbReference type="InterPro" id="IPR001119">
    <property type="entry name" value="SLH_dom"/>
</dbReference>
<dbReference type="Pfam" id="PF00395">
    <property type="entry name" value="SLH"/>
    <property type="match status" value="3"/>
</dbReference>
<dbReference type="InterPro" id="IPR051465">
    <property type="entry name" value="Cell_Envelope_Struct_Comp"/>
</dbReference>